<gene>
    <name evidence="4" type="primary">cwf19</name>
    <name evidence="4" type="ORF">LPJ61_006458</name>
</gene>
<evidence type="ECO:0000259" key="3">
    <source>
        <dbReference type="Pfam" id="PF04677"/>
    </source>
</evidence>
<dbReference type="InterPro" id="IPR006768">
    <property type="entry name" value="Cwf19-like_C_dom-1"/>
</dbReference>
<comment type="caution">
    <text evidence="4">The sequence shown here is derived from an EMBL/GenBank/DDBJ whole genome shotgun (WGS) entry which is preliminary data.</text>
</comment>
<organism evidence="4 5">
    <name type="scientific">Coemansia biformis</name>
    <dbReference type="NCBI Taxonomy" id="1286918"/>
    <lineage>
        <taxon>Eukaryota</taxon>
        <taxon>Fungi</taxon>
        <taxon>Fungi incertae sedis</taxon>
        <taxon>Zoopagomycota</taxon>
        <taxon>Kickxellomycotina</taxon>
        <taxon>Kickxellomycetes</taxon>
        <taxon>Kickxellales</taxon>
        <taxon>Kickxellaceae</taxon>
        <taxon>Coemansia</taxon>
    </lineage>
</organism>
<feature type="domain" description="Cwf19-like C-terminal" evidence="3">
    <location>
        <begin position="61"/>
        <end position="195"/>
    </location>
</feature>
<dbReference type="GO" id="GO:0000398">
    <property type="term" value="P:mRNA splicing, via spliceosome"/>
    <property type="evidence" value="ECO:0007669"/>
    <property type="project" value="TreeGrafter"/>
</dbReference>
<dbReference type="InterPro" id="IPR040194">
    <property type="entry name" value="Cwf19-like"/>
</dbReference>
<dbReference type="Pfam" id="PF04676">
    <property type="entry name" value="CwfJ_C_2"/>
    <property type="match status" value="1"/>
</dbReference>
<dbReference type="PANTHER" id="PTHR12072:SF5">
    <property type="entry name" value="CWF19-LIKE PROTEIN 2"/>
    <property type="match status" value="1"/>
</dbReference>
<dbReference type="GO" id="GO:0071014">
    <property type="term" value="C:post-mRNA release spliceosomal complex"/>
    <property type="evidence" value="ECO:0007669"/>
    <property type="project" value="TreeGrafter"/>
</dbReference>
<protein>
    <submittedName>
        <fullName evidence="4">Pre-mRNA-splicing factor cwf19</fullName>
    </submittedName>
</protein>
<proteinExistence type="inferred from homology"/>
<evidence type="ECO:0000256" key="1">
    <source>
        <dbReference type="ARBA" id="ARBA00006795"/>
    </source>
</evidence>
<dbReference type="OrthoDB" id="2113965at2759"/>
<reference evidence="4" key="1">
    <citation type="submission" date="2022-07" db="EMBL/GenBank/DDBJ databases">
        <title>Phylogenomic reconstructions and comparative analyses of Kickxellomycotina fungi.</title>
        <authorList>
            <person name="Reynolds N.K."/>
            <person name="Stajich J.E."/>
            <person name="Barry K."/>
            <person name="Grigoriev I.V."/>
            <person name="Crous P."/>
            <person name="Smith M.E."/>
        </authorList>
    </citation>
    <scope>NUCLEOTIDE SEQUENCE</scope>
    <source>
        <strain evidence="4">BCRC 34381</strain>
    </source>
</reference>
<dbReference type="Proteomes" id="UP001143981">
    <property type="component" value="Unassembled WGS sequence"/>
</dbReference>
<evidence type="ECO:0000313" key="4">
    <source>
        <dbReference type="EMBL" id="KAJ1718818.1"/>
    </source>
</evidence>
<dbReference type="Pfam" id="PF04677">
    <property type="entry name" value="CwfJ_C_1"/>
    <property type="match status" value="1"/>
</dbReference>
<keyword evidence="5" id="KW-1185">Reference proteome</keyword>
<sequence length="333" mass="37695">MARIERTTEGDNTMDRALASHIARDAAFTNDLDYIDDNLERLSRGSTAKTSEQQKQAAIRDYKTMEAVLGGCDVCFKQTEQVDGSGLLRPPEYPMVALGNRVCLMLPNREPMSDGHCIIAPIEHIAGSSLRCDDDAWDEITNFMKFLLHMFAAQGKGAVFIETVMSTQPSRAHHCAIECIPLPLDMASDAPAYFKEGLLASGDEWSQHRKVIDTMLKDRAVAPDNDNVRDQDQNHQLARNAIRRGGFRNTMTAKMPYFHVWFTPHGGMGHVIENPDRFPPWFGREIVGGMLDLPPTVYRKPRRLKETHDQRCDRAAEWKQQFGWSKFDWTAAL</sequence>
<accession>A0A9W7XU99</accession>
<evidence type="ECO:0000259" key="2">
    <source>
        <dbReference type="Pfam" id="PF04676"/>
    </source>
</evidence>
<name>A0A9W7XU99_9FUNG</name>
<dbReference type="AlphaFoldDB" id="A0A9W7XU99"/>
<evidence type="ECO:0000313" key="5">
    <source>
        <dbReference type="Proteomes" id="UP001143981"/>
    </source>
</evidence>
<dbReference type="PANTHER" id="PTHR12072">
    <property type="entry name" value="CWF19, CELL CYCLE CONTROL PROTEIN"/>
    <property type="match status" value="1"/>
</dbReference>
<comment type="similarity">
    <text evidence="1">Belongs to the CWF19 family.</text>
</comment>
<feature type="domain" description="Cwf19-like protein C-terminal" evidence="2">
    <location>
        <begin position="204"/>
        <end position="330"/>
    </location>
</feature>
<dbReference type="InterPro" id="IPR006767">
    <property type="entry name" value="Cwf19-like_C_dom-2"/>
</dbReference>
<dbReference type="EMBL" id="JANBOI010003182">
    <property type="protein sequence ID" value="KAJ1718818.1"/>
    <property type="molecule type" value="Genomic_DNA"/>
</dbReference>